<dbReference type="Pfam" id="PF05154">
    <property type="entry name" value="TM2"/>
    <property type="match status" value="1"/>
</dbReference>
<dbReference type="EMBL" id="CAEZSH010000025">
    <property type="protein sequence ID" value="CAB4534437.1"/>
    <property type="molecule type" value="Genomic_DNA"/>
</dbReference>
<evidence type="ECO:0000259" key="6">
    <source>
        <dbReference type="Pfam" id="PF05154"/>
    </source>
</evidence>
<evidence type="ECO:0000256" key="3">
    <source>
        <dbReference type="ARBA" id="ARBA00022989"/>
    </source>
</evidence>
<accession>A0A6J6B6X6</accession>
<feature type="transmembrane region" description="Helical" evidence="5">
    <location>
        <begin position="60"/>
        <end position="79"/>
    </location>
</feature>
<dbReference type="InterPro" id="IPR026870">
    <property type="entry name" value="Zinc_ribbon_dom"/>
</dbReference>
<evidence type="ECO:0000259" key="7">
    <source>
        <dbReference type="Pfam" id="PF13240"/>
    </source>
</evidence>
<comment type="subcellular location">
    <subcellularLocation>
        <location evidence="1">Membrane</location>
        <topology evidence="1">Multi-pass membrane protein</topology>
    </subcellularLocation>
</comment>
<evidence type="ECO:0000313" key="8">
    <source>
        <dbReference type="EMBL" id="CAB4534437.1"/>
    </source>
</evidence>
<reference evidence="8" key="1">
    <citation type="submission" date="2020-05" db="EMBL/GenBank/DDBJ databases">
        <authorList>
            <person name="Chiriac C."/>
            <person name="Salcher M."/>
            <person name="Ghai R."/>
            <person name="Kavagutti S V."/>
        </authorList>
    </citation>
    <scope>NUCLEOTIDE SEQUENCE</scope>
</reference>
<dbReference type="AlphaFoldDB" id="A0A6J6B6X6"/>
<evidence type="ECO:0000256" key="5">
    <source>
        <dbReference type="SAM" id="Phobius"/>
    </source>
</evidence>
<organism evidence="8">
    <name type="scientific">freshwater metagenome</name>
    <dbReference type="NCBI Taxonomy" id="449393"/>
    <lineage>
        <taxon>unclassified sequences</taxon>
        <taxon>metagenomes</taxon>
        <taxon>ecological metagenomes</taxon>
    </lineage>
</organism>
<feature type="domain" description="TM2" evidence="6">
    <location>
        <begin position="56"/>
        <end position="106"/>
    </location>
</feature>
<gene>
    <name evidence="8" type="ORF">UFOPK1410_00353</name>
</gene>
<sequence length="125" mass="12991">MAGNFCSHCGNAVSPMAAACPQCGHPVADQQATQQATQQAAQPAVGQPLANPYTPVKSRVTAGVLGILVGGLGIHKFYLGKVGLGVVYLLLVWTYVPAIIGLVEGIIYLTQSDQDFAKKQGVRVA</sequence>
<name>A0A6J6B6X6_9ZZZZ</name>
<keyword evidence="3 5" id="KW-1133">Transmembrane helix</keyword>
<dbReference type="GO" id="GO:0016020">
    <property type="term" value="C:membrane"/>
    <property type="evidence" value="ECO:0007669"/>
    <property type="project" value="UniProtKB-SubCell"/>
</dbReference>
<evidence type="ECO:0000256" key="2">
    <source>
        <dbReference type="ARBA" id="ARBA00022692"/>
    </source>
</evidence>
<proteinExistence type="predicted"/>
<feature type="transmembrane region" description="Helical" evidence="5">
    <location>
        <begin position="85"/>
        <end position="109"/>
    </location>
</feature>
<keyword evidence="2 5" id="KW-0812">Transmembrane</keyword>
<dbReference type="Pfam" id="PF13240">
    <property type="entry name" value="Zn_Ribbon_1"/>
    <property type="match status" value="1"/>
</dbReference>
<evidence type="ECO:0000256" key="4">
    <source>
        <dbReference type="ARBA" id="ARBA00023136"/>
    </source>
</evidence>
<dbReference type="InterPro" id="IPR007829">
    <property type="entry name" value="TM2"/>
</dbReference>
<protein>
    <submittedName>
        <fullName evidence="8">Unannotated protein</fullName>
    </submittedName>
</protein>
<evidence type="ECO:0000256" key="1">
    <source>
        <dbReference type="ARBA" id="ARBA00004141"/>
    </source>
</evidence>
<feature type="domain" description="Zinc-ribbon" evidence="7">
    <location>
        <begin position="5"/>
        <end position="27"/>
    </location>
</feature>
<keyword evidence="4 5" id="KW-0472">Membrane</keyword>